<dbReference type="AlphaFoldDB" id="A0A974NRK2"/>
<reference evidence="4 5" key="1">
    <citation type="submission" date="2021-01" db="EMBL/GenBank/DDBJ databases">
        <title>FDA dAtabase for Regulatory Grade micrObial Sequences (FDA-ARGOS): Supporting development and validation of Infectious Disease Dx tests.</title>
        <authorList>
            <person name="Nelson B."/>
            <person name="Plummer A."/>
            <person name="Tallon L."/>
            <person name="Sadzewicz L."/>
            <person name="Zhao X."/>
            <person name="Boylan J."/>
            <person name="Ott S."/>
            <person name="Bowen H."/>
            <person name="Vavikolanu K."/>
            <person name="Mehta A."/>
            <person name="Aluvathingal J."/>
            <person name="Nadendla S."/>
            <person name="Myers T."/>
            <person name="Yan Y."/>
            <person name="Sichtig H."/>
        </authorList>
    </citation>
    <scope>NUCLEOTIDE SEQUENCE [LARGE SCALE GENOMIC DNA]</scope>
    <source>
        <strain evidence="4 5">FDAARGOS_1161</strain>
    </source>
</reference>
<sequence length="213" mass="23347">MIMAIDTSYLLSTYQTAQREVKGDNLGKDDFLKLLMTQLQNQDPTSPMDDTQFISQMATFSSLEQVSNISTTLDKFVSLQQQNSLISYNQFVGKEVTWHNIIESEGSEPIIQEGTGVISSIQFKGDSVNFILEDGTSLEPGNISEVKQTSSTGSLMSASELIGKLISYLNDQNEETSAIVKAVQMKDGKAQLILEDGSDTKITSNQITKIAKA</sequence>
<evidence type="ECO:0000256" key="2">
    <source>
        <dbReference type="ARBA" id="ARBA00022795"/>
    </source>
</evidence>
<accession>A0A974NRK2</accession>
<comment type="function">
    <text evidence="3">Required for flagellar hook formation. May act as a scaffolding protein.</text>
</comment>
<dbReference type="NCBIfam" id="NF007197">
    <property type="entry name" value="PRK09618.1"/>
    <property type="match status" value="1"/>
</dbReference>
<dbReference type="EMBL" id="CP068053">
    <property type="protein sequence ID" value="QQT02564.1"/>
    <property type="molecule type" value="Genomic_DNA"/>
</dbReference>
<dbReference type="GO" id="GO:0044781">
    <property type="term" value="P:bacterial-type flagellum organization"/>
    <property type="evidence" value="ECO:0007669"/>
    <property type="project" value="UniProtKB-UniRule"/>
</dbReference>
<gene>
    <name evidence="4" type="primary">flgD</name>
    <name evidence="4" type="ORF">I6J18_06585</name>
</gene>
<keyword evidence="4" id="KW-0969">Cilium</keyword>
<keyword evidence="4" id="KW-0282">Flagellum</keyword>
<dbReference type="Proteomes" id="UP000595254">
    <property type="component" value="Chromosome"/>
</dbReference>
<dbReference type="KEGG" id="ppsr:I6J18_06585"/>
<evidence type="ECO:0000313" key="5">
    <source>
        <dbReference type="Proteomes" id="UP000595254"/>
    </source>
</evidence>
<keyword evidence="4" id="KW-0966">Cell projection</keyword>
<dbReference type="Pfam" id="PF03963">
    <property type="entry name" value="FlgD"/>
    <property type="match status" value="1"/>
</dbReference>
<comment type="similarity">
    <text evidence="1 3">Belongs to the FlgD family.</text>
</comment>
<protein>
    <recommendedName>
        <fullName evidence="3">Basal-body rod modification protein FlgD</fullName>
    </recommendedName>
</protein>
<keyword evidence="5" id="KW-1185">Reference proteome</keyword>
<name>A0A974NRK2_PERPY</name>
<proteinExistence type="inferred from homology"/>
<evidence type="ECO:0000313" key="4">
    <source>
        <dbReference type="EMBL" id="QQT02564.1"/>
    </source>
</evidence>
<keyword evidence="2 3" id="KW-1005">Bacterial flagellum biogenesis</keyword>
<evidence type="ECO:0000256" key="1">
    <source>
        <dbReference type="ARBA" id="ARBA00010577"/>
    </source>
</evidence>
<evidence type="ECO:0000256" key="3">
    <source>
        <dbReference type="RuleBase" id="RU362076"/>
    </source>
</evidence>
<dbReference type="InterPro" id="IPR005648">
    <property type="entry name" value="FlgD"/>
</dbReference>
<organism evidence="4 5">
    <name type="scientific">Peribacillus psychrosaccharolyticus</name>
    <name type="common">Bacillus psychrosaccharolyticus</name>
    <dbReference type="NCBI Taxonomy" id="1407"/>
    <lineage>
        <taxon>Bacteria</taxon>
        <taxon>Bacillati</taxon>
        <taxon>Bacillota</taxon>
        <taxon>Bacilli</taxon>
        <taxon>Bacillales</taxon>
        <taxon>Bacillaceae</taxon>
        <taxon>Peribacillus</taxon>
    </lineage>
</organism>